<evidence type="ECO:0000256" key="1">
    <source>
        <dbReference type="SAM" id="Phobius"/>
    </source>
</evidence>
<proteinExistence type="predicted"/>
<dbReference type="VEuPathDB" id="FungiDB:FUN_012671"/>
<evidence type="ECO:0000313" key="3">
    <source>
        <dbReference type="Proteomes" id="UP000232722"/>
    </source>
</evidence>
<dbReference type="AlphaFoldDB" id="A0A2N0QFE6"/>
<dbReference type="VEuPathDB" id="FungiDB:RhiirFUN_014449"/>
<evidence type="ECO:0008006" key="4">
    <source>
        <dbReference type="Google" id="ProtNLM"/>
    </source>
</evidence>
<dbReference type="VEuPathDB" id="FungiDB:RhiirA1_407729"/>
<protein>
    <recommendedName>
        <fullName evidence="4">MARVEL domain-containing protein</fullName>
    </recommendedName>
</protein>
<sequence>MSWPFQTLRILYPVLTLLSLITIFLLSAWVSSTNSFSSSFDSYYNQINNKQENSTIKFPAEIYLGFIFSIISFLFTAILCFPTISRKFGYKIFIYLIDVILSIFWFVLSILIVARINNGSIIDPNNITIQLNEKINELQIKEGIPDTNKSLLFGKAITILSWIQFLTWTFTTIILAHIRSRKWTKKDRNKRINIVSGSYDQDAKMLTTPSIIKEIDELVKNPPNAQTTIEETSSKTPVLELNLSLTTNTTLYLLDPVSSPPKNDDELFSIKL</sequence>
<gene>
    <name evidence="2" type="ORF">RhiirA5_345780</name>
</gene>
<dbReference type="EMBL" id="LLXJ01000005">
    <property type="protein sequence ID" value="PKC17804.1"/>
    <property type="molecule type" value="Genomic_DNA"/>
</dbReference>
<comment type="caution">
    <text evidence="2">The sequence shown here is derived from an EMBL/GenBank/DDBJ whole genome shotgun (WGS) entry which is preliminary data.</text>
</comment>
<feature type="transmembrane region" description="Helical" evidence="1">
    <location>
        <begin position="159"/>
        <end position="178"/>
    </location>
</feature>
<evidence type="ECO:0000313" key="2">
    <source>
        <dbReference type="EMBL" id="PKC17804.1"/>
    </source>
</evidence>
<keyword evidence="1" id="KW-0472">Membrane</keyword>
<accession>A0A2N0QFE6</accession>
<keyword evidence="1" id="KW-1133">Transmembrane helix</keyword>
<feature type="transmembrane region" description="Helical" evidence="1">
    <location>
        <begin position="93"/>
        <end position="116"/>
    </location>
</feature>
<name>A0A2N0QFE6_9GLOM</name>
<feature type="transmembrane region" description="Helical" evidence="1">
    <location>
        <begin position="62"/>
        <end position="81"/>
    </location>
</feature>
<organism evidence="2 3">
    <name type="scientific">Rhizophagus irregularis</name>
    <dbReference type="NCBI Taxonomy" id="588596"/>
    <lineage>
        <taxon>Eukaryota</taxon>
        <taxon>Fungi</taxon>
        <taxon>Fungi incertae sedis</taxon>
        <taxon>Mucoromycota</taxon>
        <taxon>Glomeromycotina</taxon>
        <taxon>Glomeromycetes</taxon>
        <taxon>Glomerales</taxon>
        <taxon>Glomeraceae</taxon>
        <taxon>Rhizophagus</taxon>
    </lineage>
</organism>
<keyword evidence="1" id="KW-0812">Transmembrane</keyword>
<feature type="transmembrane region" description="Helical" evidence="1">
    <location>
        <begin position="12"/>
        <end position="30"/>
    </location>
</feature>
<dbReference type="Proteomes" id="UP000232722">
    <property type="component" value="Unassembled WGS sequence"/>
</dbReference>
<reference evidence="2 3" key="2">
    <citation type="submission" date="2017-09" db="EMBL/GenBank/DDBJ databases">
        <title>Extensive intraspecific genome diversity in a model arbuscular mycorrhizal fungus.</title>
        <authorList>
            <person name="Chen E.C."/>
            <person name="Morin E."/>
            <person name="Beaudet D."/>
            <person name="Noel J."/>
            <person name="Ndikumana S."/>
            <person name="Charron P."/>
            <person name="St-Onge C."/>
            <person name="Giorgi J."/>
            <person name="Grigoriev I.V."/>
            <person name="Roux C."/>
            <person name="Martin F.M."/>
            <person name="Corradi N."/>
        </authorList>
    </citation>
    <scope>NUCLEOTIDE SEQUENCE [LARGE SCALE GENOMIC DNA]</scope>
    <source>
        <strain evidence="2 3">A5</strain>
    </source>
</reference>
<reference evidence="2 3" key="1">
    <citation type="submission" date="2016-04" db="EMBL/GenBank/DDBJ databases">
        <title>Genome analyses suggest a sexual origin of heterokaryosis in a supposedly ancient asexual fungus.</title>
        <authorList>
            <person name="Ropars J."/>
            <person name="Sedzielewska K."/>
            <person name="Noel J."/>
            <person name="Charron P."/>
            <person name="Farinelli L."/>
            <person name="Marton T."/>
            <person name="Kruger M."/>
            <person name="Pelin A."/>
            <person name="Brachmann A."/>
            <person name="Corradi N."/>
        </authorList>
    </citation>
    <scope>NUCLEOTIDE SEQUENCE [LARGE SCALE GENOMIC DNA]</scope>
    <source>
        <strain evidence="2 3">A5</strain>
    </source>
</reference>